<reference evidence="1 2" key="1">
    <citation type="submission" date="2020-10" db="EMBL/GenBank/DDBJ databases">
        <title>The Coptis chinensis genome and diversification of protoberbering-type alkaloids.</title>
        <authorList>
            <person name="Wang B."/>
            <person name="Shu S."/>
            <person name="Song C."/>
            <person name="Liu Y."/>
        </authorList>
    </citation>
    <scope>NUCLEOTIDE SEQUENCE [LARGE SCALE GENOMIC DNA]</scope>
    <source>
        <strain evidence="1">HL-2020</strain>
        <tissue evidence="1">Leaf</tissue>
    </source>
</reference>
<name>A0A835H3W6_9MAGN</name>
<protein>
    <submittedName>
        <fullName evidence="1">Uncharacterized protein</fullName>
    </submittedName>
</protein>
<dbReference type="PANTHER" id="PTHR34776">
    <property type="entry name" value="F17F16.3 PROTEIN"/>
    <property type="match status" value="1"/>
</dbReference>
<accession>A0A835H3W6</accession>
<dbReference type="EMBL" id="JADFTS010000008">
    <property type="protein sequence ID" value="KAF9591108.1"/>
    <property type="molecule type" value="Genomic_DNA"/>
</dbReference>
<dbReference type="Proteomes" id="UP000631114">
    <property type="component" value="Unassembled WGS sequence"/>
</dbReference>
<dbReference type="AlphaFoldDB" id="A0A835H3W6"/>
<dbReference type="PANTHER" id="PTHR34776:SF1">
    <property type="entry name" value="F17F16.3 PROTEIN"/>
    <property type="match status" value="1"/>
</dbReference>
<sequence>MCLFMQIKEVNIGKEPLLRLILMGRKSLPDPSKKIRPYWGFVEMVTTKIEDVKDALKGDPQDFLNYEGREFLLIAASDDIEEELGLELKGNHQMPRVPTY</sequence>
<evidence type="ECO:0000313" key="2">
    <source>
        <dbReference type="Proteomes" id="UP000631114"/>
    </source>
</evidence>
<organism evidence="1 2">
    <name type="scientific">Coptis chinensis</name>
    <dbReference type="NCBI Taxonomy" id="261450"/>
    <lineage>
        <taxon>Eukaryota</taxon>
        <taxon>Viridiplantae</taxon>
        <taxon>Streptophyta</taxon>
        <taxon>Embryophyta</taxon>
        <taxon>Tracheophyta</taxon>
        <taxon>Spermatophyta</taxon>
        <taxon>Magnoliopsida</taxon>
        <taxon>Ranunculales</taxon>
        <taxon>Ranunculaceae</taxon>
        <taxon>Coptidoideae</taxon>
        <taxon>Coptis</taxon>
    </lineage>
</organism>
<comment type="caution">
    <text evidence="1">The sequence shown here is derived from an EMBL/GenBank/DDBJ whole genome shotgun (WGS) entry which is preliminary data.</text>
</comment>
<proteinExistence type="predicted"/>
<keyword evidence="2" id="KW-1185">Reference proteome</keyword>
<dbReference type="OrthoDB" id="1028014at2759"/>
<gene>
    <name evidence="1" type="ORF">IFM89_001452</name>
</gene>
<evidence type="ECO:0000313" key="1">
    <source>
        <dbReference type="EMBL" id="KAF9591108.1"/>
    </source>
</evidence>